<accession>A0A2G4T0N2</accession>
<dbReference type="RefSeq" id="XP_023468276.1">
    <property type="nucleotide sequence ID" value="XM_023613722.1"/>
</dbReference>
<keyword evidence="2" id="KW-1185">Reference proteome</keyword>
<name>A0A2G4T0N2_RHIZD</name>
<reference evidence="1 2" key="1">
    <citation type="journal article" date="2016" name="Proc. Natl. Acad. Sci. U.S.A.">
        <title>Lipid metabolic changes in an early divergent fungus govern the establishment of a mutualistic symbiosis with endobacteria.</title>
        <authorList>
            <person name="Lastovetsky O.A."/>
            <person name="Gaspar M.L."/>
            <person name="Mondo S.J."/>
            <person name="LaButti K.M."/>
            <person name="Sandor L."/>
            <person name="Grigoriev I.V."/>
            <person name="Henry S.A."/>
            <person name="Pawlowska T.E."/>
        </authorList>
    </citation>
    <scope>NUCLEOTIDE SEQUENCE [LARGE SCALE GENOMIC DNA]</scope>
    <source>
        <strain evidence="1 2">ATCC 52813</strain>
    </source>
</reference>
<proteinExistence type="predicted"/>
<dbReference type="GeneID" id="35444711"/>
<evidence type="ECO:0000313" key="1">
    <source>
        <dbReference type="EMBL" id="PHZ14568.1"/>
    </source>
</evidence>
<dbReference type="EMBL" id="KZ303845">
    <property type="protein sequence ID" value="PHZ14568.1"/>
    <property type="molecule type" value="Genomic_DNA"/>
</dbReference>
<gene>
    <name evidence="1" type="ORF">RHIMIDRAFT_290262</name>
</gene>
<dbReference type="Proteomes" id="UP000242254">
    <property type="component" value="Unassembled WGS sequence"/>
</dbReference>
<protein>
    <submittedName>
        <fullName evidence="1">Uncharacterized protein</fullName>
    </submittedName>
</protein>
<dbReference type="STRING" id="1340429.A0A2G4T0N2"/>
<organism evidence="1 2">
    <name type="scientific">Rhizopus microsporus ATCC 52813</name>
    <dbReference type="NCBI Taxonomy" id="1340429"/>
    <lineage>
        <taxon>Eukaryota</taxon>
        <taxon>Fungi</taxon>
        <taxon>Fungi incertae sedis</taxon>
        <taxon>Mucoromycota</taxon>
        <taxon>Mucoromycotina</taxon>
        <taxon>Mucoromycetes</taxon>
        <taxon>Mucorales</taxon>
        <taxon>Mucorineae</taxon>
        <taxon>Rhizopodaceae</taxon>
        <taxon>Rhizopus</taxon>
    </lineage>
</organism>
<evidence type="ECO:0000313" key="2">
    <source>
        <dbReference type="Proteomes" id="UP000242254"/>
    </source>
</evidence>
<sequence>MRRRDVAFFGNDTTISKGVSANNSITEPEMHNSIAQNQYRFGNVDIILLFYTFQMVAINNQNELNMEERVQHILQVATCLSSSNILFVQDDLWHSDMESIFGRENLQIIYKTLQELCQLMLQALLLPYMASVTSQESRSLNSDSISKKRLASCILESHRLYFDASLGFVEIKPVSYNENKQAISKDLIRLGMLSKNSIDKWPMRGCLAAQIVGYEVTFYLTTQPSPELYTMLELCIISIPSCLARLLAYLTKVEDTAAFLQCYNNWRVHFSSDQPHQHERELLDH</sequence>
<dbReference type="AlphaFoldDB" id="A0A2G4T0N2"/>